<keyword evidence="3" id="KW-1185">Reference proteome</keyword>
<keyword evidence="2" id="KW-0067">ATP-binding</keyword>
<dbReference type="GO" id="GO:0004386">
    <property type="term" value="F:helicase activity"/>
    <property type="evidence" value="ECO:0007669"/>
    <property type="project" value="UniProtKB-KW"/>
</dbReference>
<evidence type="ECO:0000256" key="1">
    <source>
        <dbReference type="SAM" id="Phobius"/>
    </source>
</evidence>
<keyword evidence="2" id="KW-0347">Helicase</keyword>
<feature type="transmembrane region" description="Helical" evidence="1">
    <location>
        <begin position="13"/>
        <end position="30"/>
    </location>
</feature>
<keyword evidence="1" id="KW-0812">Transmembrane</keyword>
<accession>A0A6G0ZND4</accession>
<sequence>MNYDFTINYKNDPMVLLGAMFILCQYYLVLKWNDESKAIILNERNIHRYNNAFQMKSFKSRKIVEGNLMPTFKVQGQIYFRVNSETTYQIFLIFYERVYHREGFYRNSFEKNQIFVGVKSLKRDFEIKDGHFCL</sequence>
<dbReference type="Proteomes" id="UP000478052">
    <property type="component" value="Unassembled WGS sequence"/>
</dbReference>
<keyword evidence="2" id="KW-0378">Hydrolase</keyword>
<name>A0A6G0ZND4_APHCR</name>
<protein>
    <submittedName>
        <fullName evidence="2">ATP-dependent DNA helicase</fullName>
    </submittedName>
</protein>
<dbReference type="AlphaFoldDB" id="A0A6G0ZND4"/>
<reference evidence="2 3" key="1">
    <citation type="submission" date="2019-08" db="EMBL/GenBank/DDBJ databases">
        <title>Whole genome of Aphis craccivora.</title>
        <authorList>
            <person name="Voronova N.V."/>
            <person name="Shulinski R.S."/>
            <person name="Bandarenka Y.V."/>
            <person name="Zhorov D.G."/>
            <person name="Warner D."/>
        </authorList>
    </citation>
    <scope>NUCLEOTIDE SEQUENCE [LARGE SCALE GENOMIC DNA]</scope>
    <source>
        <strain evidence="2">180601</strain>
        <tissue evidence="2">Whole Body</tissue>
    </source>
</reference>
<keyword evidence="1" id="KW-0472">Membrane</keyword>
<keyword evidence="2" id="KW-0547">Nucleotide-binding</keyword>
<keyword evidence="1" id="KW-1133">Transmembrane helix</keyword>
<organism evidence="2 3">
    <name type="scientific">Aphis craccivora</name>
    <name type="common">Cowpea aphid</name>
    <dbReference type="NCBI Taxonomy" id="307492"/>
    <lineage>
        <taxon>Eukaryota</taxon>
        <taxon>Metazoa</taxon>
        <taxon>Ecdysozoa</taxon>
        <taxon>Arthropoda</taxon>
        <taxon>Hexapoda</taxon>
        <taxon>Insecta</taxon>
        <taxon>Pterygota</taxon>
        <taxon>Neoptera</taxon>
        <taxon>Paraneoptera</taxon>
        <taxon>Hemiptera</taxon>
        <taxon>Sternorrhyncha</taxon>
        <taxon>Aphidomorpha</taxon>
        <taxon>Aphidoidea</taxon>
        <taxon>Aphididae</taxon>
        <taxon>Aphidini</taxon>
        <taxon>Aphis</taxon>
        <taxon>Aphis</taxon>
    </lineage>
</organism>
<evidence type="ECO:0000313" key="2">
    <source>
        <dbReference type="EMBL" id="KAF0772577.1"/>
    </source>
</evidence>
<evidence type="ECO:0000313" key="3">
    <source>
        <dbReference type="Proteomes" id="UP000478052"/>
    </source>
</evidence>
<gene>
    <name evidence="2" type="ORF">FWK35_00002067</name>
</gene>
<dbReference type="OrthoDB" id="1728974at2759"/>
<dbReference type="EMBL" id="VUJU01000159">
    <property type="protein sequence ID" value="KAF0772577.1"/>
    <property type="molecule type" value="Genomic_DNA"/>
</dbReference>
<proteinExistence type="predicted"/>
<comment type="caution">
    <text evidence="2">The sequence shown here is derived from an EMBL/GenBank/DDBJ whole genome shotgun (WGS) entry which is preliminary data.</text>
</comment>